<dbReference type="RefSeq" id="WP_018471965.1">
    <property type="nucleotide sequence ID" value="NZ_BMWX01000002.1"/>
</dbReference>
<dbReference type="Gene3D" id="3.40.50.880">
    <property type="match status" value="1"/>
</dbReference>
<dbReference type="PRINTS" id="PR00097">
    <property type="entry name" value="ANTSNTHASEII"/>
</dbReference>
<reference evidence="3" key="1">
    <citation type="journal article" date="2014" name="Int. J. Syst. Evol. Microbiol.">
        <title>Complete genome sequence of Corynebacterium casei LMG S-19264T (=DSM 44701T), isolated from a smear-ripened cheese.</title>
        <authorList>
            <consortium name="US DOE Joint Genome Institute (JGI-PGF)"/>
            <person name="Walter F."/>
            <person name="Albersmeier A."/>
            <person name="Kalinowski J."/>
            <person name="Ruckert C."/>
        </authorList>
    </citation>
    <scope>NUCLEOTIDE SEQUENCE</scope>
    <source>
        <strain evidence="3">KCTC 12368</strain>
    </source>
</reference>
<gene>
    <name evidence="3" type="primary">trpG1</name>
    <name evidence="3" type="ORF">GCM10007049_14680</name>
</gene>
<dbReference type="PROSITE" id="PS51273">
    <property type="entry name" value="GATASE_TYPE_1"/>
    <property type="match status" value="1"/>
</dbReference>
<keyword evidence="1 3" id="KW-0315">Glutamine amidotransferase</keyword>
<reference evidence="3" key="2">
    <citation type="submission" date="2020-09" db="EMBL/GenBank/DDBJ databases">
        <authorList>
            <person name="Sun Q."/>
            <person name="Kim S."/>
        </authorList>
    </citation>
    <scope>NUCLEOTIDE SEQUENCE</scope>
    <source>
        <strain evidence="3">KCTC 12368</strain>
    </source>
</reference>
<protein>
    <submittedName>
        <fullName evidence="3">Glutamine amidotransferase</fullName>
    </submittedName>
</protein>
<dbReference type="GO" id="GO:0004049">
    <property type="term" value="F:anthranilate synthase activity"/>
    <property type="evidence" value="ECO:0007669"/>
    <property type="project" value="TreeGrafter"/>
</dbReference>
<evidence type="ECO:0000256" key="1">
    <source>
        <dbReference type="ARBA" id="ARBA00022962"/>
    </source>
</evidence>
<dbReference type="EMBL" id="BMWX01000002">
    <property type="protein sequence ID" value="GGZ22901.1"/>
    <property type="molecule type" value="Genomic_DNA"/>
</dbReference>
<proteinExistence type="predicted"/>
<dbReference type="AlphaFoldDB" id="A0A918UNJ5"/>
<organism evidence="3 4">
    <name type="scientific">Echinicola pacifica</name>
    <dbReference type="NCBI Taxonomy" id="346377"/>
    <lineage>
        <taxon>Bacteria</taxon>
        <taxon>Pseudomonadati</taxon>
        <taxon>Bacteroidota</taxon>
        <taxon>Cytophagia</taxon>
        <taxon>Cytophagales</taxon>
        <taxon>Cyclobacteriaceae</taxon>
        <taxon>Echinicola</taxon>
    </lineage>
</organism>
<dbReference type="GO" id="GO:0000162">
    <property type="term" value="P:L-tryptophan biosynthetic process"/>
    <property type="evidence" value="ECO:0007669"/>
    <property type="project" value="TreeGrafter"/>
</dbReference>
<dbReference type="GO" id="GO:0005829">
    <property type="term" value="C:cytosol"/>
    <property type="evidence" value="ECO:0007669"/>
    <property type="project" value="TreeGrafter"/>
</dbReference>
<comment type="caution">
    <text evidence="3">The sequence shown here is derived from an EMBL/GenBank/DDBJ whole genome shotgun (WGS) entry which is preliminary data.</text>
</comment>
<keyword evidence="4" id="KW-1185">Reference proteome</keyword>
<dbReference type="PRINTS" id="PR00099">
    <property type="entry name" value="CPSGATASE"/>
</dbReference>
<dbReference type="InterPro" id="IPR017926">
    <property type="entry name" value="GATASE"/>
</dbReference>
<dbReference type="Pfam" id="PF00117">
    <property type="entry name" value="GATase"/>
    <property type="match status" value="1"/>
</dbReference>
<dbReference type="PANTHER" id="PTHR43418">
    <property type="entry name" value="MULTIFUNCTIONAL TRYPTOPHAN BIOSYNTHESIS PROTEIN-RELATED"/>
    <property type="match status" value="1"/>
</dbReference>
<dbReference type="PRINTS" id="PR00096">
    <property type="entry name" value="GATASE"/>
</dbReference>
<feature type="domain" description="Glutamine amidotransferase" evidence="2">
    <location>
        <begin position="3"/>
        <end position="182"/>
    </location>
</feature>
<evidence type="ECO:0000313" key="4">
    <source>
        <dbReference type="Proteomes" id="UP000619457"/>
    </source>
</evidence>
<accession>A0A918UNJ5</accession>
<dbReference type="Proteomes" id="UP000619457">
    <property type="component" value="Unassembled WGS sequence"/>
</dbReference>
<dbReference type="SUPFAM" id="SSF52317">
    <property type="entry name" value="Class I glutamine amidotransferase-like"/>
    <property type="match status" value="1"/>
</dbReference>
<evidence type="ECO:0000313" key="3">
    <source>
        <dbReference type="EMBL" id="GGZ22901.1"/>
    </source>
</evidence>
<dbReference type="InterPro" id="IPR006221">
    <property type="entry name" value="TrpG/PapA_dom"/>
</dbReference>
<dbReference type="InterPro" id="IPR029062">
    <property type="entry name" value="Class_I_gatase-like"/>
</dbReference>
<evidence type="ECO:0000259" key="2">
    <source>
        <dbReference type="Pfam" id="PF00117"/>
    </source>
</evidence>
<dbReference type="InterPro" id="IPR050472">
    <property type="entry name" value="Anth_synth/Amidotransfase"/>
</dbReference>
<dbReference type="PANTHER" id="PTHR43418:SF4">
    <property type="entry name" value="MULTIFUNCTIONAL TRYPTOPHAN BIOSYNTHESIS PROTEIN"/>
    <property type="match status" value="1"/>
</dbReference>
<dbReference type="CDD" id="cd01743">
    <property type="entry name" value="GATase1_Anthranilate_Synthase"/>
    <property type="match status" value="1"/>
</dbReference>
<sequence length="191" mass="21616">MLLLIDNFDSFSYILADYIKQLGFPLKIVRNDYPLEQLKTETFAGLILSPGPETPSKAGHLKEIFAYYHDKIPVLGVCLGHQCIGEHFGARLQRGKLPVHGKVFSVNRIYSHPVLEGLPEKFSVTRYHSLVLRDLPEVLIPILATNDGELMGMVHRQLPIVGIQYHPEAYLTEYGLELIANWARMIPSQHS</sequence>
<dbReference type="NCBIfam" id="TIGR00566">
    <property type="entry name" value="trpG_papA"/>
    <property type="match status" value="1"/>
</dbReference>
<name>A0A918UNJ5_9BACT</name>